<organism evidence="1 2">
    <name type="scientific">Rhodotorula paludigena</name>
    <dbReference type="NCBI Taxonomy" id="86838"/>
    <lineage>
        <taxon>Eukaryota</taxon>
        <taxon>Fungi</taxon>
        <taxon>Dikarya</taxon>
        <taxon>Basidiomycota</taxon>
        <taxon>Pucciniomycotina</taxon>
        <taxon>Microbotryomycetes</taxon>
        <taxon>Sporidiobolales</taxon>
        <taxon>Sporidiobolaceae</taxon>
        <taxon>Rhodotorula</taxon>
    </lineage>
</organism>
<gene>
    <name evidence="1" type="ORF">Rhopal_005021-T1</name>
</gene>
<proteinExistence type="predicted"/>
<keyword evidence="2" id="KW-1185">Reference proteome</keyword>
<name>A0AAV5GPC3_9BASI</name>
<protein>
    <submittedName>
        <fullName evidence="1">Uncharacterized protein</fullName>
    </submittedName>
</protein>
<comment type="caution">
    <text evidence="1">The sequence shown here is derived from an EMBL/GenBank/DDBJ whole genome shotgun (WGS) entry which is preliminary data.</text>
</comment>
<evidence type="ECO:0000313" key="1">
    <source>
        <dbReference type="EMBL" id="GJN91993.1"/>
    </source>
</evidence>
<evidence type="ECO:0000313" key="2">
    <source>
        <dbReference type="Proteomes" id="UP001342314"/>
    </source>
</evidence>
<reference evidence="1 2" key="1">
    <citation type="submission" date="2021-12" db="EMBL/GenBank/DDBJ databases">
        <title>High titer production of polyol ester of fatty acids by Rhodotorula paludigena BS15 towards product separation-free biomass refinery.</title>
        <authorList>
            <person name="Mano J."/>
            <person name="Ono H."/>
            <person name="Tanaka T."/>
            <person name="Naito K."/>
            <person name="Sushida H."/>
            <person name="Ike M."/>
            <person name="Tokuyasu K."/>
            <person name="Kitaoka M."/>
        </authorList>
    </citation>
    <scope>NUCLEOTIDE SEQUENCE [LARGE SCALE GENOMIC DNA]</scope>
    <source>
        <strain evidence="1 2">BS15</strain>
    </source>
</reference>
<dbReference type="AlphaFoldDB" id="A0AAV5GPC3"/>
<accession>A0AAV5GPC3</accession>
<dbReference type="Proteomes" id="UP001342314">
    <property type="component" value="Unassembled WGS sequence"/>
</dbReference>
<sequence>MAKLREQLAKAALSSPSMQDPMHSFSSFPSRQLLITSRLAIPGFIVVQELGLVQVGTPHMTDLGAIKELLRVEGEKRGADAVLGVQTKQWAGEGGGLTAAGRAVKLRAA</sequence>
<dbReference type="EMBL" id="BQKY01000010">
    <property type="protein sequence ID" value="GJN91993.1"/>
    <property type="molecule type" value="Genomic_DNA"/>
</dbReference>